<proteinExistence type="predicted"/>
<sequence>MLNMSKCQTKRKVKCPAGASIRTDSGALARGLYLELMFPY</sequence>
<keyword evidence="2" id="KW-1185">Reference proteome</keyword>
<comment type="caution">
    <text evidence="1">The sequence shown here is derived from an EMBL/GenBank/DDBJ whole genome shotgun (WGS) entry which is preliminary data.</text>
</comment>
<dbReference type="EMBL" id="AEEI01000034">
    <property type="protein sequence ID" value="EFM02049.1"/>
    <property type="molecule type" value="Genomic_DNA"/>
</dbReference>
<gene>
    <name evidence="1" type="ORF">HMPREF0658_1037</name>
</gene>
<evidence type="ECO:0000313" key="1">
    <source>
        <dbReference type="EMBL" id="EFM02049.1"/>
    </source>
</evidence>
<protein>
    <submittedName>
        <fullName evidence="1">Uncharacterized protein</fullName>
    </submittedName>
</protein>
<name>E0NS86_9BACT</name>
<organism evidence="1 2">
    <name type="scientific">Hoylesella marshii DSM 16973 = JCM 13450</name>
    <dbReference type="NCBI Taxonomy" id="862515"/>
    <lineage>
        <taxon>Bacteria</taxon>
        <taxon>Pseudomonadati</taxon>
        <taxon>Bacteroidota</taxon>
        <taxon>Bacteroidia</taxon>
        <taxon>Bacteroidales</taxon>
        <taxon>Prevotellaceae</taxon>
        <taxon>Hoylesella</taxon>
    </lineage>
</organism>
<dbReference type="HOGENOM" id="CLU_3294318_0_0_10"/>
<dbReference type="AlphaFoldDB" id="E0NS86"/>
<accession>E0NS86</accession>
<evidence type="ECO:0000313" key="2">
    <source>
        <dbReference type="Proteomes" id="UP000004394"/>
    </source>
</evidence>
<dbReference type="Proteomes" id="UP000004394">
    <property type="component" value="Unassembled WGS sequence"/>
</dbReference>
<dbReference type="BioCyc" id="PMAR862515-HMP:GMOO-1054-MONOMER"/>
<reference evidence="1" key="1">
    <citation type="submission" date="2010-07" db="EMBL/GenBank/DDBJ databases">
        <authorList>
            <person name="Muzny D."/>
            <person name="Qin X."/>
            <person name="Deng J."/>
            <person name="Jiang H."/>
            <person name="Liu Y."/>
            <person name="Qu J."/>
            <person name="Song X.-Z."/>
            <person name="Zhang L."/>
            <person name="Thornton R."/>
            <person name="Coyle M."/>
            <person name="Francisco L."/>
            <person name="Jackson L."/>
            <person name="Javaid M."/>
            <person name="Korchina V."/>
            <person name="Kovar C."/>
            <person name="Mata R."/>
            <person name="Mathew T."/>
            <person name="Ngo R."/>
            <person name="Nguyen L."/>
            <person name="Nguyen N."/>
            <person name="Okwuonu G."/>
            <person name="Ongeri F."/>
            <person name="Pham C."/>
            <person name="Simmons D."/>
            <person name="Wilczek-Boney K."/>
            <person name="Hale W."/>
            <person name="Jakkamsetti A."/>
            <person name="Pham P."/>
            <person name="Ruth R."/>
            <person name="San Lucas F."/>
            <person name="Warren J."/>
            <person name="Zhang J."/>
            <person name="Zhao Z."/>
            <person name="Zhou C."/>
            <person name="Zhu D."/>
            <person name="Lee S."/>
            <person name="Bess C."/>
            <person name="Blankenburg K."/>
            <person name="Forbes L."/>
            <person name="Fu Q."/>
            <person name="Gubbala S."/>
            <person name="Hirani K."/>
            <person name="Jayaseelan J.C."/>
            <person name="Lara F."/>
            <person name="Munidasa M."/>
            <person name="Palculict T."/>
            <person name="Patil S."/>
            <person name="Pu L.-L."/>
            <person name="Saada N."/>
            <person name="Tang L."/>
            <person name="Weissenberger G."/>
            <person name="Zhu Y."/>
            <person name="Hemphill L."/>
            <person name="Shang Y."/>
            <person name="Youmans B."/>
            <person name="Ayvaz T."/>
            <person name="Ross M."/>
            <person name="Santibanez J."/>
            <person name="Aqrawi P."/>
            <person name="Gross S."/>
            <person name="Joshi V."/>
            <person name="Fowler G."/>
            <person name="Nazareth L."/>
            <person name="Reid J."/>
            <person name="Worley K."/>
            <person name="Petrosino J."/>
            <person name="Highlander S."/>
            <person name="Gibbs R."/>
        </authorList>
    </citation>
    <scope>NUCLEOTIDE SEQUENCE [LARGE SCALE GENOMIC DNA]</scope>
    <source>
        <strain evidence="1">DSM 16973</strain>
    </source>
</reference>